<evidence type="ECO:0000313" key="1">
    <source>
        <dbReference type="EMBL" id="GAH88035.1"/>
    </source>
</evidence>
<gene>
    <name evidence="1" type="ORF">S03H2_62049</name>
</gene>
<accession>X1K305</accession>
<dbReference type="EMBL" id="BARU01040098">
    <property type="protein sequence ID" value="GAH88035.1"/>
    <property type="molecule type" value="Genomic_DNA"/>
</dbReference>
<dbReference type="AlphaFoldDB" id="X1K305"/>
<protein>
    <submittedName>
        <fullName evidence="1">Uncharacterized protein</fullName>
    </submittedName>
</protein>
<reference evidence="1" key="1">
    <citation type="journal article" date="2014" name="Front. Microbiol.">
        <title>High frequency of phylogenetically diverse reductive dehalogenase-homologous genes in deep subseafloor sedimentary metagenomes.</title>
        <authorList>
            <person name="Kawai M."/>
            <person name="Futagami T."/>
            <person name="Toyoda A."/>
            <person name="Takaki Y."/>
            <person name="Nishi S."/>
            <person name="Hori S."/>
            <person name="Arai W."/>
            <person name="Tsubouchi T."/>
            <person name="Morono Y."/>
            <person name="Uchiyama I."/>
            <person name="Ito T."/>
            <person name="Fujiyama A."/>
            <person name="Inagaki F."/>
            <person name="Takami H."/>
        </authorList>
    </citation>
    <scope>NUCLEOTIDE SEQUENCE</scope>
    <source>
        <strain evidence="1">Expedition CK06-06</strain>
    </source>
</reference>
<name>X1K305_9ZZZZ</name>
<proteinExistence type="predicted"/>
<dbReference type="InterPro" id="IPR014867">
    <property type="entry name" value="Spore_coat_CotH_CotH2/3/7"/>
</dbReference>
<sequence>MKTKLTSPAPRRGGTRANVVAIVAIAMFTVVLCTGSAQAIEIDWPEPNWPEIFEPNQLLTFYLEMEPDDWQAILHNSPGPDPPDCILTEIELPAMFWMEGEEHLKIKVAVRRKKGFAFPDEVNPEKVGLKIDINQYYDEDPCAATEWHGMKKLSLEVNIDSMDIISEGVACNIHQMASVLEGGVGFYANWVKLYVNGEYKGIYVNAEQRDKQFLRHRDIYISHNS</sequence>
<organism evidence="1">
    <name type="scientific">marine sediment metagenome</name>
    <dbReference type="NCBI Taxonomy" id="412755"/>
    <lineage>
        <taxon>unclassified sequences</taxon>
        <taxon>metagenomes</taxon>
        <taxon>ecological metagenomes</taxon>
    </lineage>
</organism>
<dbReference type="Pfam" id="PF08757">
    <property type="entry name" value="CotH"/>
    <property type="match status" value="1"/>
</dbReference>
<comment type="caution">
    <text evidence="1">The sequence shown here is derived from an EMBL/GenBank/DDBJ whole genome shotgun (WGS) entry which is preliminary data.</text>
</comment>
<feature type="non-terminal residue" evidence="1">
    <location>
        <position position="225"/>
    </location>
</feature>